<comment type="caution">
    <text evidence="1">The sequence shown here is derived from an EMBL/GenBank/DDBJ whole genome shotgun (WGS) entry which is preliminary data.</text>
</comment>
<sequence length="229" mass="25326">MAKVHTSSWRLKRFGRLLPGSKEAGSNKWKMFEPSTEDAGDLVLTIVESGHMMVSLGQELLDGFFLPDSRSFLKVQQNSDTLFFRLTIKGEGRIMRMQFDGSSKTEALQECGSAVLRLKDYLPVTIRGGLPPPPSRPIRSPTHTTAQDLQADAAEAMAEGPEVSQSSSSIKCISQHFLGEQALSLPLVYGHSTLPRGELEPFLRLCLLDPSFPALVEEVEVELKRVLQE</sequence>
<evidence type="ECO:0000313" key="2">
    <source>
        <dbReference type="Proteomes" id="UP001557470"/>
    </source>
</evidence>
<reference evidence="1 2" key="1">
    <citation type="submission" date="2024-06" db="EMBL/GenBank/DDBJ databases">
        <authorList>
            <person name="Pan Q."/>
            <person name="Wen M."/>
            <person name="Jouanno E."/>
            <person name="Zahm M."/>
            <person name="Klopp C."/>
            <person name="Cabau C."/>
            <person name="Louis A."/>
            <person name="Berthelot C."/>
            <person name="Parey E."/>
            <person name="Roest Crollius H."/>
            <person name="Montfort J."/>
            <person name="Robinson-Rechavi M."/>
            <person name="Bouchez O."/>
            <person name="Lampietro C."/>
            <person name="Lopez Roques C."/>
            <person name="Donnadieu C."/>
            <person name="Postlethwait J."/>
            <person name="Bobe J."/>
            <person name="Verreycken H."/>
            <person name="Guiguen Y."/>
        </authorList>
    </citation>
    <scope>NUCLEOTIDE SEQUENCE [LARGE SCALE GENOMIC DNA]</scope>
    <source>
        <strain evidence="1">Up_M1</strain>
        <tissue evidence="1">Testis</tissue>
    </source>
</reference>
<gene>
    <name evidence="1" type="ORF">UPYG_G00083350</name>
</gene>
<proteinExistence type="predicted"/>
<evidence type="ECO:0008006" key="3">
    <source>
        <dbReference type="Google" id="ProtNLM"/>
    </source>
</evidence>
<keyword evidence="2" id="KW-1185">Reference proteome</keyword>
<dbReference type="EMBL" id="JAGEUA010000002">
    <property type="protein sequence ID" value="KAL1007199.1"/>
    <property type="molecule type" value="Genomic_DNA"/>
</dbReference>
<dbReference type="PANTHER" id="PTHR34921:SF1">
    <property type="entry name" value="MEIOTIC RECOMBINATION PROTEIN REC114"/>
    <property type="match status" value="1"/>
</dbReference>
<organism evidence="1 2">
    <name type="scientific">Umbra pygmaea</name>
    <name type="common">Eastern mudminnow</name>
    <dbReference type="NCBI Taxonomy" id="75934"/>
    <lineage>
        <taxon>Eukaryota</taxon>
        <taxon>Metazoa</taxon>
        <taxon>Chordata</taxon>
        <taxon>Craniata</taxon>
        <taxon>Vertebrata</taxon>
        <taxon>Euteleostomi</taxon>
        <taxon>Actinopterygii</taxon>
        <taxon>Neopterygii</taxon>
        <taxon>Teleostei</taxon>
        <taxon>Protacanthopterygii</taxon>
        <taxon>Esociformes</taxon>
        <taxon>Umbridae</taxon>
        <taxon>Umbra</taxon>
    </lineage>
</organism>
<dbReference type="AlphaFoldDB" id="A0ABD0XE65"/>
<accession>A0ABD0XE65</accession>
<dbReference type="PANTHER" id="PTHR34921">
    <property type="entry name" value="MEIOTIC RECOMBINATION PROTEIN REC114"/>
    <property type="match status" value="1"/>
</dbReference>
<protein>
    <recommendedName>
        <fullName evidence="3">Meiotic recombination protein REC114</fullName>
    </recommendedName>
</protein>
<dbReference type="InterPro" id="IPR029168">
    <property type="entry name" value="REC114L"/>
</dbReference>
<dbReference type="Proteomes" id="UP001557470">
    <property type="component" value="Unassembled WGS sequence"/>
</dbReference>
<name>A0ABD0XE65_UMBPY</name>
<evidence type="ECO:0000313" key="1">
    <source>
        <dbReference type="EMBL" id="KAL1007199.1"/>
    </source>
</evidence>
<dbReference type="Pfam" id="PF15165">
    <property type="entry name" value="REC114-like"/>
    <property type="match status" value="1"/>
</dbReference>